<dbReference type="GO" id="GO:0005886">
    <property type="term" value="C:plasma membrane"/>
    <property type="evidence" value="ECO:0007669"/>
    <property type="project" value="UniProtKB-SubCell"/>
</dbReference>
<dbReference type="Pfam" id="PF02743">
    <property type="entry name" value="dCache_1"/>
    <property type="match status" value="1"/>
</dbReference>
<dbReference type="AlphaFoldDB" id="K8E8U4"/>
<reference evidence="13 14" key="1">
    <citation type="journal article" date="2013" name="Genome Announc.">
        <title>Genome Sequence of the Sulfate-Reducing Bacterium Desulfotomaculum hydrothermale Lam5(T).</title>
        <authorList>
            <person name="Amin O."/>
            <person name="Fardeau M.L."/>
            <person name="Valette O."/>
            <person name="Hirschler-Rea A."/>
            <person name="Barbe V."/>
            <person name="Medigue C."/>
            <person name="Vacherie B."/>
            <person name="Ollivier B."/>
            <person name="Bertin P.N."/>
            <person name="Dolla A."/>
        </authorList>
    </citation>
    <scope>NUCLEOTIDE SEQUENCE [LARGE SCALE GENOMIC DNA]</scope>
    <source>
        <strain evidence="14">Lam5 / DSM 18033</strain>
    </source>
</reference>
<comment type="caution">
    <text evidence="13">The sequence shown here is derived from an EMBL/GenBank/DDBJ whole genome shotgun (WGS) entry which is preliminary data.</text>
</comment>
<dbReference type="PROSITE" id="PS50111">
    <property type="entry name" value="CHEMOTAXIS_TRANSDUC_2"/>
    <property type="match status" value="1"/>
</dbReference>
<evidence type="ECO:0000256" key="8">
    <source>
        <dbReference type="ARBA" id="ARBA00029447"/>
    </source>
</evidence>
<keyword evidence="6 10" id="KW-0472">Membrane</keyword>
<evidence type="ECO:0000313" key="14">
    <source>
        <dbReference type="Proteomes" id="UP000009315"/>
    </source>
</evidence>
<dbReference type="RefSeq" id="WP_008411051.1">
    <property type="nucleotide sequence ID" value="NZ_CAOS01000008.1"/>
</dbReference>
<sequence>MEIDGDADGLIQMTPASNSGIENKIYNFYANFAQTHPKAQYVYMATTQGGYVQWPEGKIMAHFDPREKLFYKTGMESNGKPARTKPYFFPADKIFLISTVTKITDSSGQVIGVQGLDVSLKSITDLIKDIQIGETGYIILTDGDGNIIADPRKAERNGKNIKELKVEQLNDVLQQKTGTLEAKIDGKESLINIYTSPETGWKFIAIVEKAEMIAKYTKMINSLLLILVIFLGIVFFVSRVMSKKISHPIIASANFAKEIANGNLAITPININQTDENGMLIDSLNKMQKHLKEVIEGIQNATGELASSTKTLATHAQQTSAGSSETAATVNEIAATIEQVASNVQKVAGLSEKVSREADQGFNSVRQITGQIQNIASSNDHASQVVNELSQTLNQVNQIVELITNIAEQTNLLALNAAIEAARAGEQGRGFAVVAEEVRKLAEQSGAAAKNINDLIVRVQTESKKAVQAMSEGNIQVKEGVAVAEQVGKNFSGITDSIKILVEQIQSIAAASEQVAAGIQNVTATAEEQTAAMEEVSAATEQINKMADNLNNMIKWFAK</sequence>
<dbReference type="CDD" id="cd12912">
    <property type="entry name" value="PDC2_MCP_like"/>
    <property type="match status" value="1"/>
</dbReference>
<evidence type="ECO:0000259" key="12">
    <source>
        <dbReference type="PROSITE" id="PS50885"/>
    </source>
</evidence>
<gene>
    <name evidence="13" type="ORF">DESHY_160052</name>
</gene>
<keyword evidence="3" id="KW-0145">Chemotaxis</keyword>
<organism evidence="13 14">
    <name type="scientific">Desulforamulus hydrothermalis Lam5 = DSM 18033</name>
    <dbReference type="NCBI Taxonomy" id="1121428"/>
    <lineage>
        <taxon>Bacteria</taxon>
        <taxon>Bacillati</taxon>
        <taxon>Bacillota</taxon>
        <taxon>Clostridia</taxon>
        <taxon>Eubacteriales</taxon>
        <taxon>Peptococcaceae</taxon>
        <taxon>Desulforamulus</taxon>
    </lineage>
</organism>
<evidence type="ECO:0000256" key="9">
    <source>
        <dbReference type="PROSITE-ProRule" id="PRU00284"/>
    </source>
</evidence>
<dbReference type="CDD" id="cd06225">
    <property type="entry name" value="HAMP"/>
    <property type="match status" value="1"/>
</dbReference>
<evidence type="ECO:0000259" key="11">
    <source>
        <dbReference type="PROSITE" id="PS50111"/>
    </source>
</evidence>
<evidence type="ECO:0000256" key="2">
    <source>
        <dbReference type="ARBA" id="ARBA00022475"/>
    </source>
</evidence>
<proteinExistence type="inferred from homology"/>
<dbReference type="SUPFAM" id="SSF58104">
    <property type="entry name" value="Methyl-accepting chemotaxis protein (MCP) signaling domain"/>
    <property type="match status" value="1"/>
</dbReference>
<comment type="similarity">
    <text evidence="8">Belongs to the methyl-accepting chemotaxis (MCP) protein family.</text>
</comment>
<feature type="domain" description="HAMP" evidence="12">
    <location>
        <begin position="243"/>
        <end position="296"/>
    </location>
</feature>
<dbReference type="InterPro" id="IPR033479">
    <property type="entry name" value="dCache_1"/>
</dbReference>
<evidence type="ECO:0000313" key="13">
    <source>
        <dbReference type="EMBL" id="CCO07928.1"/>
    </source>
</evidence>
<keyword evidence="2" id="KW-1003">Cell membrane</keyword>
<dbReference type="eggNOG" id="COG0840">
    <property type="taxonomic scope" value="Bacteria"/>
</dbReference>
<evidence type="ECO:0000256" key="10">
    <source>
        <dbReference type="SAM" id="Phobius"/>
    </source>
</evidence>
<feature type="domain" description="Methyl-accepting transducer" evidence="11">
    <location>
        <begin position="294"/>
        <end position="544"/>
    </location>
</feature>
<dbReference type="OrthoDB" id="13222at2"/>
<evidence type="ECO:0000256" key="3">
    <source>
        <dbReference type="ARBA" id="ARBA00022500"/>
    </source>
</evidence>
<dbReference type="InterPro" id="IPR004089">
    <property type="entry name" value="MCPsignal_dom"/>
</dbReference>
<dbReference type="Pfam" id="PF00672">
    <property type="entry name" value="HAMP"/>
    <property type="match status" value="1"/>
</dbReference>
<keyword evidence="4 10" id="KW-0812">Transmembrane</keyword>
<dbReference type="SMART" id="SM00304">
    <property type="entry name" value="HAMP"/>
    <property type="match status" value="2"/>
</dbReference>
<dbReference type="Proteomes" id="UP000009315">
    <property type="component" value="Unassembled WGS sequence"/>
</dbReference>
<dbReference type="Gene3D" id="3.30.450.20">
    <property type="entry name" value="PAS domain"/>
    <property type="match status" value="2"/>
</dbReference>
<dbReference type="EMBL" id="CAOS01000008">
    <property type="protein sequence ID" value="CCO07928.1"/>
    <property type="molecule type" value="Genomic_DNA"/>
</dbReference>
<keyword evidence="5 10" id="KW-1133">Transmembrane helix</keyword>
<dbReference type="GO" id="GO:0006935">
    <property type="term" value="P:chemotaxis"/>
    <property type="evidence" value="ECO:0007669"/>
    <property type="project" value="UniProtKB-KW"/>
</dbReference>
<evidence type="ECO:0000256" key="4">
    <source>
        <dbReference type="ARBA" id="ARBA00022692"/>
    </source>
</evidence>
<dbReference type="CDD" id="cd11386">
    <property type="entry name" value="MCP_signal"/>
    <property type="match status" value="1"/>
</dbReference>
<dbReference type="Gene3D" id="1.10.287.950">
    <property type="entry name" value="Methyl-accepting chemotaxis protein"/>
    <property type="match status" value="1"/>
</dbReference>
<dbReference type="PANTHER" id="PTHR32089:SF112">
    <property type="entry name" value="LYSOZYME-LIKE PROTEIN-RELATED"/>
    <property type="match status" value="1"/>
</dbReference>
<dbReference type="STRING" id="1121428.DESHY_160052"/>
<dbReference type="InterPro" id="IPR003660">
    <property type="entry name" value="HAMP_dom"/>
</dbReference>
<protein>
    <submittedName>
        <fullName evidence="13">Chemotaxis sensory transducer</fullName>
    </submittedName>
</protein>
<comment type="subcellular location">
    <subcellularLocation>
        <location evidence="1">Cell membrane</location>
        <topology evidence="1">Multi-pass membrane protein</topology>
    </subcellularLocation>
</comment>
<evidence type="ECO:0000256" key="5">
    <source>
        <dbReference type="ARBA" id="ARBA00022989"/>
    </source>
</evidence>
<keyword evidence="7 9" id="KW-0807">Transducer</keyword>
<dbReference type="PANTHER" id="PTHR32089">
    <property type="entry name" value="METHYL-ACCEPTING CHEMOTAXIS PROTEIN MCPB"/>
    <property type="match status" value="1"/>
</dbReference>
<dbReference type="Pfam" id="PF00015">
    <property type="entry name" value="MCPsignal"/>
    <property type="match status" value="1"/>
</dbReference>
<evidence type="ECO:0000256" key="7">
    <source>
        <dbReference type="ARBA" id="ARBA00023224"/>
    </source>
</evidence>
<name>K8E8U4_9FIRM</name>
<feature type="transmembrane region" description="Helical" evidence="10">
    <location>
        <begin position="219"/>
        <end position="237"/>
    </location>
</feature>
<dbReference type="SMART" id="SM00283">
    <property type="entry name" value="MA"/>
    <property type="match status" value="1"/>
</dbReference>
<accession>K8E8U4</accession>
<evidence type="ECO:0000256" key="1">
    <source>
        <dbReference type="ARBA" id="ARBA00004651"/>
    </source>
</evidence>
<dbReference type="GO" id="GO:0007165">
    <property type="term" value="P:signal transduction"/>
    <property type="evidence" value="ECO:0007669"/>
    <property type="project" value="UniProtKB-KW"/>
</dbReference>
<evidence type="ECO:0000256" key="6">
    <source>
        <dbReference type="ARBA" id="ARBA00023136"/>
    </source>
</evidence>
<dbReference type="PROSITE" id="PS50885">
    <property type="entry name" value="HAMP"/>
    <property type="match status" value="1"/>
</dbReference>
<keyword evidence="14" id="KW-1185">Reference proteome</keyword>